<dbReference type="SMART" id="SM00823">
    <property type="entry name" value="PKS_PP"/>
    <property type="match status" value="1"/>
</dbReference>
<dbReference type="SUPFAM" id="SSF55048">
    <property type="entry name" value="Probable ACP-binding domain of malonyl-CoA ACP transacylase"/>
    <property type="match status" value="1"/>
</dbReference>
<dbReference type="InterPro" id="IPR015083">
    <property type="entry name" value="NorB/c/GfsB-D-like_docking"/>
</dbReference>
<dbReference type="InterPro" id="IPR013968">
    <property type="entry name" value="PKS_KR"/>
</dbReference>
<dbReference type="Pfam" id="PF08659">
    <property type="entry name" value="KR"/>
    <property type="match status" value="1"/>
</dbReference>
<organism evidence="10 11">
    <name type="scientific">Streptomyces millisiae</name>
    <dbReference type="NCBI Taxonomy" id="3075542"/>
    <lineage>
        <taxon>Bacteria</taxon>
        <taxon>Bacillati</taxon>
        <taxon>Actinomycetota</taxon>
        <taxon>Actinomycetes</taxon>
        <taxon>Kitasatosporales</taxon>
        <taxon>Streptomycetaceae</taxon>
        <taxon>Streptomyces</taxon>
    </lineage>
</organism>
<comment type="cofactor">
    <cofactor evidence="1">
        <name>pantetheine 4'-phosphate</name>
        <dbReference type="ChEBI" id="CHEBI:47942"/>
    </cofactor>
</comment>
<dbReference type="Gene3D" id="3.30.70.3290">
    <property type="match status" value="1"/>
</dbReference>
<keyword evidence="4" id="KW-0808">Transferase</keyword>
<feature type="domain" description="Ketosynthase family 3 (KS3)" evidence="9">
    <location>
        <begin position="33"/>
        <end position="445"/>
    </location>
</feature>
<evidence type="ECO:0000256" key="5">
    <source>
        <dbReference type="ARBA" id="ARBA00023194"/>
    </source>
</evidence>
<dbReference type="SMART" id="SM01294">
    <property type="entry name" value="PKS_PP_betabranch"/>
    <property type="match status" value="1"/>
</dbReference>
<dbReference type="SUPFAM" id="SSF52151">
    <property type="entry name" value="FabD/lysophospholipase-like"/>
    <property type="match status" value="1"/>
</dbReference>
<dbReference type="SUPFAM" id="SSF53901">
    <property type="entry name" value="Thiolase-like"/>
    <property type="match status" value="1"/>
</dbReference>
<dbReference type="Gene3D" id="3.40.50.720">
    <property type="entry name" value="NAD(P)-binding Rossmann-like Domain"/>
    <property type="match status" value="1"/>
</dbReference>
<keyword evidence="5" id="KW-0045">Antibiotic biosynthesis</keyword>
<dbReference type="InterPro" id="IPR014031">
    <property type="entry name" value="Ketoacyl_synth_C"/>
</dbReference>
<keyword evidence="7" id="KW-0012">Acyltransferase</keyword>
<dbReference type="SMART" id="SM00822">
    <property type="entry name" value="PKS_KR"/>
    <property type="match status" value="1"/>
</dbReference>
<evidence type="ECO:0000259" key="9">
    <source>
        <dbReference type="PROSITE" id="PS52004"/>
    </source>
</evidence>
<dbReference type="InterPro" id="IPR057326">
    <property type="entry name" value="KR_dom"/>
</dbReference>
<dbReference type="InterPro" id="IPR036291">
    <property type="entry name" value="NAD(P)-bd_dom_sf"/>
</dbReference>
<dbReference type="Gene3D" id="3.40.366.10">
    <property type="entry name" value="Malonyl-Coenzyme A Acyl Carrier Protein, domain 2"/>
    <property type="match status" value="1"/>
</dbReference>
<dbReference type="InterPro" id="IPR020806">
    <property type="entry name" value="PKS_PP-bd"/>
</dbReference>
<sequence length="1632" mass="171501">MANDDKLRDYLKRATTDLRQTRRRLREYELREGEPIAVIGMGCRYPGGVASPDDLWRLVAEGRHAVGDFPADRGWDVDAIYDPEPGQQDRTYVRQGGFLYEAAEFDAEFFGISPREARRADPQQRLLLQVAWEAVERAGIDPRSLHGSQTGVYAGLMYHDYLGGSPGGSLVSGQVAYSLGLRGPAVTVDTACSSSLVALHLAAGALRGGECTLALAGGVTVMGTPEMFVDFSRQRGLAPDARCKAFSGDADGTAWAEGVGVLVMERLSDARRNGHRVLAVVRGSAVNQDGASNGFAAPNGPAQVQVIERALAAAGLASSEVDLVEAHGTGTALGDPIEAQALLATYGQGHTADRPLWLGSLKSNLGHAQAASGVGGVIKAVMAVREARLPRTLHVSEPTPHVDWSSGTVALLTEERDWPDAGRPRRAAVSSFGISGTNAHVIIEQAEDEPAGGAPPADPPVAPLVLSARGPEALAEQARRLADALADRPGVALADVGHSLATRRTAFEDRAVVIGRDRERLLDALRDLAADRPRPGVVTGRAKPGGRTVFVFPGQGSQWVGMAAELLDESPVFAERVEACEKALAPYVDWSLTEVLRGEPAAPAHERVDVVQPVLWAVMVSLAAVWRAHGVEPDAVIGHSQGEIAAACVAGALSLDDGARVVALRSGAIGQLLADRDGGMLHVALSAEQLVPRLERRGDGIAVAADNGVRSVVLSGPGAALDELRAELLAERVPAKRVPVDYASHSADVELLERRLLDDLAPLDPGEPDVPMLSTVTGAWVGAGELDSRYWYANLRRTVRFAPVVRELAGRGCTAFVEVSAHPVLAASVQETLEDLDHAAVVTGTLRRGEGGLGRFAASAAELHVSGVPVDWATFFPGGGQADLPTYPFLTRRYWHEEDGLPARPAVVPSPEHRVDHDFWRAVEEGDLGGLGARLGVAAEDLSRVVPALSDWHRAQTEAATVNSWRYRVEWQPLPGAAAAGPLRGRWLLVAPPDAEPASALADALAAQPADLVLVETPDTRRGQLADRLRAAVAGQPIAGVLSLLAFDDPEPGADPERGADRDRLAEAVALTQALADAEVAAPQWLLTRGAVAVRSHEDVDPAASALWGLGTVLGLDRPGSWGGMVDLTGPVDGRAADRLRATLCGTTGEDQVAIRPDGGYARRLVRAPRPEPATTVEPWRPRGTVLVTGGTGAVGSHVARALAGNGADHLVLAGRRGPAAAGAARLEAELTALGARVTVAACDVADGDALRALLDALPDDEPLTAVFHAAGVLEEEPPLAETTPERIADLTRAKTAGARHLDRLLGDRDLDAFVLFSSGAAVWGTAGRPAYAAANAYLDGLAQRRRARGAAATSVAWGSWAGGGMVDAESGAALRRTGLTEMAPERALQALDQALTDSESHLVVADIDWRRFAPVYALARPRPLLRALPEAVAALDDDAPGTPGPEDAAARAFATRFAQAPPGERDRLALDLVRSQAAVVLGHDGPTAVEPGRAFKDLGFDSVGAVDLRNRLNARTGLRLPATVVFDHATAKALAGYLAAALGGGDGEQPDDGDGHAVPLLATLDRLEALAERTPREEIDAARLTARLQALLNRLNRSLGATEPAEHLADRLDGATADDLFALIDKEFGST</sequence>
<dbReference type="Pfam" id="PF18369">
    <property type="entry name" value="PKS_DE"/>
    <property type="match status" value="1"/>
</dbReference>
<dbReference type="InterPro" id="IPR016036">
    <property type="entry name" value="Malonyl_transacylase_ACP-bd"/>
</dbReference>
<dbReference type="SUPFAM" id="SSF51735">
    <property type="entry name" value="NAD(P)-binding Rossmann-fold domains"/>
    <property type="match status" value="2"/>
</dbReference>
<protein>
    <submittedName>
        <fullName evidence="10">SDR family NAD(P)-dependent oxidoreductase</fullName>
    </submittedName>
</protein>
<dbReference type="SUPFAM" id="SSF101173">
    <property type="entry name" value="Docking domain B of the erythromycin polyketide synthase (DEBS)"/>
    <property type="match status" value="1"/>
</dbReference>
<dbReference type="PROSITE" id="PS52004">
    <property type="entry name" value="KS3_2"/>
    <property type="match status" value="1"/>
</dbReference>
<dbReference type="PANTHER" id="PTHR43775:SF51">
    <property type="entry name" value="INACTIVE PHENOLPHTHIOCEROL SYNTHESIS POLYKETIDE SYNTHASE TYPE I PKS1-RELATED"/>
    <property type="match status" value="1"/>
</dbReference>
<dbReference type="PANTHER" id="PTHR43775">
    <property type="entry name" value="FATTY ACID SYNTHASE"/>
    <property type="match status" value="1"/>
</dbReference>
<name>A0ABU2LQK7_9ACTN</name>
<dbReference type="Gene3D" id="1.10.1200.10">
    <property type="entry name" value="ACP-like"/>
    <property type="match status" value="1"/>
</dbReference>
<dbReference type="NCBIfam" id="NF045894">
    <property type="entry name" value="PKS_plus_SDR"/>
    <property type="match status" value="1"/>
</dbReference>
<evidence type="ECO:0000256" key="2">
    <source>
        <dbReference type="ARBA" id="ARBA00022450"/>
    </source>
</evidence>
<dbReference type="InterPro" id="IPR036736">
    <property type="entry name" value="ACP-like_sf"/>
</dbReference>
<dbReference type="Pfam" id="PF08990">
    <property type="entry name" value="Docking"/>
    <property type="match status" value="1"/>
</dbReference>
<dbReference type="CDD" id="cd00833">
    <property type="entry name" value="PKS"/>
    <property type="match status" value="1"/>
</dbReference>
<reference evidence="11" key="1">
    <citation type="submission" date="2023-07" db="EMBL/GenBank/DDBJ databases">
        <title>30 novel species of actinomycetes from the DSMZ collection.</title>
        <authorList>
            <person name="Nouioui I."/>
        </authorList>
    </citation>
    <scope>NUCLEOTIDE SEQUENCE [LARGE SCALE GENOMIC DNA]</scope>
    <source>
        <strain evidence="11">DSM 44918</strain>
    </source>
</reference>
<dbReference type="PROSITE" id="PS50075">
    <property type="entry name" value="CARRIER"/>
    <property type="match status" value="1"/>
</dbReference>
<keyword evidence="11" id="KW-1185">Reference proteome</keyword>
<dbReference type="Gene3D" id="3.40.47.10">
    <property type="match status" value="1"/>
</dbReference>
<dbReference type="CDD" id="cd08952">
    <property type="entry name" value="KR_1_SDR_x"/>
    <property type="match status" value="1"/>
</dbReference>
<dbReference type="PROSITE" id="PS00606">
    <property type="entry name" value="KS3_1"/>
    <property type="match status" value="1"/>
</dbReference>
<proteinExistence type="predicted"/>
<dbReference type="InterPro" id="IPR014030">
    <property type="entry name" value="Ketoacyl_synth_N"/>
</dbReference>
<keyword evidence="2" id="KW-0596">Phosphopantetheine</keyword>
<evidence type="ECO:0000256" key="1">
    <source>
        <dbReference type="ARBA" id="ARBA00001957"/>
    </source>
</evidence>
<accession>A0ABU2LQK7</accession>
<dbReference type="Proteomes" id="UP001183420">
    <property type="component" value="Unassembled WGS sequence"/>
</dbReference>
<evidence type="ECO:0000259" key="8">
    <source>
        <dbReference type="PROSITE" id="PS50075"/>
    </source>
</evidence>
<evidence type="ECO:0000256" key="6">
    <source>
        <dbReference type="ARBA" id="ARBA00023268"/>
    </source>
</evidence>
<dbReference type="EMBL" id="JAVREM010000017">
    <property type="protein sequence ID" value="MDT0319790.1"/>
    <property type="molecule type" value="Genomic_DNA"/>
</dbReference>
<evidence type="ECO:0000313" key="10">
    <source>
        <dbReference type="EMBL" id="MDT0319790.1"/>
    </source>
</evidence>
<dbReference type="SMART" id="SM00827">
    <property type="entry name" value="PKS_AT"/>
    <property type="match status" value="1"/>
</dbReference>
<dbReference type="SMART" id="SM00825">
    <property type="entry name" value="PKS_KS"/>
    <property type="match status" value="1"/>
</dbReference>
<dbReference type="InterPro" id="IPR032821">
    <property type="entry name" value="PKS_assoc"/>
</dbReference>
<keyword evidence="3" id="KW-0597">Phosphoprotein</keyword>
<dbReference type="Gene3D" id="6.10.140.1830">
    <property type="match status" value="1"/>
</dbReference>
<dbReference type="Pfam" id="PF00698">
    <property type="entry name" value="Acyl_transf_1"/>
    <property type="match status" value="1"/>
</dbReference>
<keyword evidence="6" id="KW-0511">Multifunctional enzyme</keyword>
<evidence type="ECO:0000256" key="7">
    <source>
        <dbReference type="ARBA" id="ARBA00023315"/>
    </source>
</evidence>
<evidence type="ECO:0000256" key="3">
    <source>
        <dbReference type="ARBA" id="ARBA00022553"/>
    </source>
</evidence>
<dbReference type="Pfam" id="PF16197">
    <property type="entry name" value="KAsynt_C_assoc"/>
    <property type="match status" value="1"/>
</dbReference>
<evidence type="ECO:0000256" key="4">
    <source>
        <dbReference type="ARBA" id="ARBA00022679"/>
    </source>
</evidence>
<dbReference type="Pfam" id="PF00109">
    <property type="entry name" value="ketoacyl-synt"/>
    <property type="match status" value="1"/>
</dbReference>
<dbReference type="SUPFAM" id="SSF47336">
    <property type="entry name" value="ACP-like"/>
    <property type="match status" value="1"/>
</dbReference>
<dbReference type="Pfam" id="PF00550">
    <property type="entry name" value="PP-binding"/>
    <property type="match status" value="1"/>
</dbReference>
<dbReference type="InterPro" id="IPR036299">
    <property type="entry name" value="Polyketide_synth_docking_sf"/>
</dbReference>
<dbReference type="PROSITE" id="PS00012">
    <property type="entry name" value="PHOSPHOPANTETHEINE"/>
    <property type="match status" value="1"/>
</dbReference>
<dbReference type="InterPro" id="IPR001227">
    <property type="entry name" value="Ac_transferase_dom_sf"/>
</dbReference>
<evidence type="ECO:0000313" key="11">
    <source>
        <dbReference type="Proteomes" id="UP001183420"/>
    </source>
</evidence>
<dbReference type="Pfam" id="PF02801">
    <property type="entry name" value="Ketoacyl-synt_C"/>
    <property type="match status" value="1"/>
</dbReference>
<dbReference type="InterPro" id="IPR006162">
    <property type="entry name" value="Ppantetheine_attach_site"/>
</dbReference>
<dbReference type="InterPro" id="IPR009081">
    <property type="entry name" value="PP-bd_ACP"/>
</dbReference>
<dbReference type="InterPro" id="IPR020841">
    <property type="entry name" value="PKS_Beta-ketoAc_synthase_dom"/>
</dbReference>
<gene>
    <name evidence="10" type="ORF">RNC47_15735</name>
</gene>
<dbReference type="InterPro" id="IPR014043">
    <property type="entry name" value="Acyl_transferase_dom"/>
</dbReference>
<dbReference type="InterPro" id="IPR018201">
    <property type="entry name" value="Ketoacyl_synth_AS"/>
</dbReference>
<dbReference type="InterPro" id="IPR016039">
    <property type="entry name" value="Thiolase-like"/>
</dbReference>
<dbReference type="InterPro" id="IPR050091">
    <property type="entry name" value="PKS_NRPS_Biosynth_Enz"/>
</dbReference>
<comment type="caution">
    <text evidence="10">The sequence shown here is derived from an EMBL/GenBank/DDBJ whole genome shotgun (WGS) entry which is preliminary data.</text>
</comment>
<feature type="domain" description="Carrier" evidence="8">
    <location>
        <begin position="1468"/>
        <end position="1543"/>
    </location>
</feature>
<dbReference type="InterPro" id="IPR016035">
    <property type="entry name" value="Acyl_Trfase/lysoPLipase"/>
</dbReference>
<dbReference type="InterPro" id="IPR041618">
    <property type="entry name" value="PKS_DE"/>
</dbReference>